<organism evidence="2 3">
    <name type="scientific">Pedococcus ginsenosidimutans</name>
    <dbReference type="NCBI Taxonomy" id="490570"/>
    <lineage>
        <taxon>Bacteria</taxon>
        <taxon>Bacillati</taxon>
        <taxon>Actinomycetota</taxon>
        <taxon>Actinomycetes</taxon>
        <taxon>Micrococcales</taxon>
        <taxon>Intrasporangiaceae</taxon>
        <taxon>Pedococcus</taxon>
    </lineage>
</organism>
<name>A0ABP8Y6P9_9MICO</name>
<protein>
    <submittedName>
        <fullName evidence="2">VOC family protein</fullName>
    </submittedName>
</protein>
<proteinExistence type="predicted"/>
<evidence type="ECO:0000313" key="2">
    <source>
        <dbReference type="EMBL" id="GAA4721077.1"/>
    </source>
</evidence>
<dbReference type="RefSeq" id="WP_345502696.1">
    <property type="nucleotide sequence ID" value="NZ_BAABLO010000005.1"/>
</dbReference>
<dbReference type="Gene3D" id="3.10.180.10">
    <property type="entry name" value="2,3-Dihydroxybiphenyl 1,2-Dioxygenase, domain 1"/>
    <property type="match status" value="1"/>
</dbReference>
<dbReference type="InterPro" id="IPR028973">
    <property type="entry name" value="PhnB-like"/>
</dbReference>
<dbReference type="InterPro" id="IPR004360">
    <property type="entry name" value="Glyas_Fos-R_dOase_dom"/>
</dbReference>
<comment type="caution">
    <text evidence="2">The sequence shown here is derived from an EMBL/GenBank/DDBJ whole genome shotgun (WGS) entry which is preliminary data.</text>
</comment>
<dbReference type="CDD" id="cd06588">
    <property type="entry name" value="PhnB_like"/>
    <property type="match status" value="1"/>
</dbReference>
<reference evidence="3" key="1">
    <citation type="journal article" date="2019" name="Int. J. Syst. Evol. Microbiol.">
        <title>The Global Catalogue of Microorganisms (GCM) 10K type strain sequencing project: providing services to taxonomists for standard genome sequencing and annotation.</title>
        <authorList>
            <consortium name="The Broad Institute Genomics Platform"/>
            <consortium name="The Broad Institute Genome Sequencing Center for Infectious Disease"/>
            <person name="Wu L."/>
            <person name="Ma J."/>
        </authorList>
    </citation>
    <scope>NUCLEOTIDE SEQUENCE [LARGE SCALE GENOMIC DNA]</scope>
    <source>
        <strain evidence="3">JCM 18961</strain>
    </source>
</reference>
<feature type="domain" description="Glyoxalase/fosfomycin resistance/dioxygenase" evidence="1">
    <location>
        <begin position="11"/>
        <end position="130"/>
    </location>
</feature>
<dbReference type="InterPro" id="IPR029068">
    <property type="entry name" value="Glyas_Bleomycin-R_OHBP_Dase"/>
</dbReference>
<accession>A0ABP8Y6P9</accession>
<keyword evidence="3" id="KW-1185">Reference proteome</keyword>
<sequence length="145" mass="15322">MASKLNPYIGFSDDARQAMEFYKDVFGGTLTMSTFGEYGSGDGPDKDKIMHAQLETDSGFTLMASDAPEGMEHSKGSAITISLSGDDGDELRGYWDKLAASGTVTMPLEKQMWGDEFGMCTDRFGTAWMVNIAGAAAGGSEGSAG</sequence>
<gene>
    <name evidence="2" type="ORF">GCM10025782_18390</name>
</gene>
<dbReference type="SUPFAM" id="SSF54593">
    <property type="entry name" value="Glyoxalase/Bleomycin resistance protein/Dihydroxybiphenyl dioxygenase"/>
    <property type="match status" value="1"/>
</dbReference>
<dbReference type="Pfam" id="PF00903">
    <property type="entry name" value="Glyoxalase"/>
    <property type="match status" value="1"/>
</dbReference>
<evidence type="ECO:0000259" key="1">
    <source>
        <dbReference type="Pfam" id="PF00903"/>
    </source>
</evidence>
<dbReference type="Proteomes" id="UP001500556">
    <property type="component" value="Unassembled WGS sequence"/>
</dbReference>
<dbReference type="PANTHER" id="PTHR33990">
    <property type="entry name" value="PROTEIN YJDN-RELATED"/>
    <property type="match status" value="1"/>
</dbReference>
<dbReference type="EMBL" id="BAABLO010000005">
    <property type="protein sequence ID" value="GAA4721077.1"/>
    <property type="molecule type" value="Genomic_DNA"/>
</dbReference>
<dbReference type="PANTHER" id="PTHR33990:SF1">
    <property type="entry name" value="PROTEIN YJDN"/>
    <property type="match status" value="1"/>
</dbReference>
<evidence type="ECO:0000313" key="3">
    <source>
        <dbReference type="Proteomes" id="UP001500556"/>
    </source>
</evidence>